<dbReference type="InterPro" id="IPR003856">
    <property type="entry name" value="LPS_length_determ_N"/>
</dbReference>
<gene>
    <name evidence="11" type="ORF">GCM10011487_15330</name>
</gene>
<comment type="caution">
    <text evidence="11">The sequence shown here is derived from an EMBL/GenBank/DDBJ whole genome shotgun (WGS) entry which is preliminary data.</text>
</comment>
<organism evidence="11 12">
    <name type="scientific">Steroidobacter agaridevorans</name>
    <dbReference type="NCBI Taxonomy" id="2695856"/>
    <lineage>
        <taxon>Bacteria</taxon>
        <taxon>Pseudomonadati</taxon>
        <taxon>Pseudomonadota</taxon>
        <taxon>Gammaproteobacteria</taxon>
        <taxon>Steroidobacterales</taxon>
        <taxon>Steroidobacteraceae</taxon>
        <taxon>Steroidobacter</taxon>
    </lineage>
</organism>
<feature type="transmembrane region" description="Helical" evidence="8">
    <location>
        <begin position="400"/>
        <end position="422"/>
    </location>
</feature>
<keyword evidence="4 8" id="KW-1133">Transmembrane helix</keyword>
<evidence type="ECO:0000259" key="10">
    <source>
        <dbReference type="Pfam" id="PF13807"/>
    </source>
</evidence>
<keyword evidence="2" id="KW-1003">Cell membrane</keyword>
<keyword evidence="5 8" id="KW-0472">Membrane</keyword>
<dbReference type="Pfam" id="PF02706">
    <property type="entry name" value="Wzz"/>
    <property type="match status" value="1"/>
</dbReference>
<keyword evidence="12" id="KW-1185">Reference proteome</keyword>
<dbReference type="Proteomes" id="UP000445000">
    <property type="component" value="Unassembled WGS sequence"/>
</dbReference>
<feature type="region of interest" description="Disordered" evidence="7">
    <location>
        <begin position="456"/>
        <end position="476"/>
    </location>
</feature>
<accession>A0A829Y946</accession>
<dbReference type="AlphaFoldDB" id="A0A829Y946"/>
<name>A0A829Y946_9GAMM</name>
<dbReference type="RefSeq" id="WP_161829083.1">
    <property type="nucleotide sequence ID" value="NZ_BLJN01000001.1"/>
</dbReference>
<dbReference type="InterPro" id="IPR032807">
    <property type="entry name" value="GNVR"/>
</dbReference>
<keyword evidence="6" id="KW-0175">Coiled coil</keyword>
<evidence type="ECO:0000256" key="2">
    <source>
        <dbReference type="ARBA" id="ARBA00022475"/>
    </source>
</evidence>
<evidence type="ECO:0000256" key="7">
    <source>
        <dbReference type="SAM" id="MobiDB-lite"/>
    </source>
</evidence>
<dbReference type="NCBIfam" id="TIGR03017">
    <property type="entry name" value="EpsF"/>
    <property type="match status" value="1"/>
</dbReference>
<evidence type="ECO:0000256" key="6">
    <source>
        <dbReference type="SAM" id="Coils"/>
    </source>
</evidence>
<feature type="coiled-coil region" evidence="6">
    <location>
        <begin position="173"/>
        <end position="231"/>
    </location>
</feature>
<dbReference type="GO" id="GO:0004713">
    <property type="term" value="F:protein tyrosine kinase activity"/>
    <property type="evidence" value="ECO:0007669"/>
    <property type="project" value="TreeGrafter"/>
</dbReference>
<evidence type="ECO:0008006" key="13">
    <source>
        <dbReference type="Google" id="ProtNLM"/>
    </source>
</evidence>
<comment type="subcellular location">
    <subcellularLocation>
        <location evidence="1">Cell membrane</location>
        <topology evidence="1">Multi-pass membrane protein</topology>
    </subcellularLocation>
</comment>
<sequence>MMGLAQMLRVLRGRAFLFTIVVLAVVTGVAVISLLSPKKYVAELALVVDLQGSDPMKEQALAPMLVPTHLSTQTEIIKSRNVAHKVIEKMGLATNPEVVASFRDSGSTTDLNSWLVDNLLRNVDAKTARSSNIIRISYSSPDPVQSAAMTNAFADAYIQTSLELKVDPARRQVTWYEQQVAQLRDELVAAQTRLSKYQADHGVLGVDAARMDVENARLQEISNQLVAVQAQMFDANARSQQITNSDQLDSLPDLMKNPTIQNLKQELARAESKLAEVSERYGVNHPQYIASAAEVSALKSKLNVEIGVTRGSLVQSAEVARRQVGAVQKALEEQKDRIIALKRSQDELSVLTRDIESARTAYDAALQQANKTKLESRVDRTNVAVLNAATPPLLPASPRILLNLAVGLFAGIALAIGLIFTLEVCNRRLRSAQDLVEFTDLPVLAELPALPAGARRHRKREVRRQLKLQPGVAPAN</sequence>
<proteinExistence type="predicted"/>
<dbReference type="Pfam" id="PF13807">
    <property type="entry name" value="GNVR"/>
    <property type="match status" value="1"/>
</dbReference>
<dbReference type="PANTHER" id="PTHR32309">
    <property type="entry name" value="TYROSINE-PROTEIN KINASE"/>
    <property type="match status" value="1"/>
</dbReference>
<evidence type="ECO:0000256" key="3">
    <source>
        <dbReference type="ARBA" id="ARBA00022692"/>
    </source>
</evidence>
<keyword evidence="3 8" id="KW-0812">Transmembrane</keyword>
<feature type="coiled-coil region" evidence="6">
    <location>
        <begin position="317"/>
        <end position="375"/>
    </location>
</feature>
<feature type="domain" description="Tyrosine-protein kinase G-rich" evidence="10">
    <location>
        <begin position="345"/>
        <end position="421"/>
    </location>
</feature>
<evidence type="ECO:0000256" key="1">
    <source>
        <dbReference type="ARBA" id="ARBA00004651"/>
    </source>
</evidence>
<evidence type="ECO:0000256" key="8">
    <source>
        <dbReference type="SAM" id="Phobius"/>
    </source>
</evidence>
<dbReference type="EMBL" id="BLJN01000001">
    <property type="protein sequence ID" value="GFE79533.1"/>
    <property type="molecule type" value="Genomic_DNA"/>
</dbReference>
<evidence type="ECO:0000256" key="5">
    <source>
        <dbReference type="ARBA" id="ARBA00023136"/>
    </source>
</evidence>
<dbReference type="GO" id="GO:0005886">
    <property type="term" value="C:plasma membrane"/>
    <property type="evidence" value="ECO:0007669"/>
    <property type="project" value="UniProtKB-SubCell"/>
</dbReference>
<protein>
    <recommendedName>
        <fullName evidence="13">Chain length determinant protein EpsF</fullName>
    </recommendedName>
</protein>
<dbReference type="InterPro" id="IPR017468">
    <property type="entry name" value="Chain_len_reg_EpsF"/>
</dbReference>
<reference evidence="12" key="1">
    <citation type="submission" date="2020-01" db="EMBL/GenBank/DDBJ databases">
        <title>'Steroidobacter agaridevorans' sp. nov., agar-degrading bacteria isolated from rhizosphere soils.</title>
        <authorList>
            <person name="Ikenaga M."/>
            <person name="Kataoka M."/>
            <person name="Murouchi A."/>
            <person name="Katsuragi S."/>
            <person name="Sakai M."/>
        </authorList>
    </citation>
    <scope>NUCLEOTIDE SEQUENCE [LARGE SCALE GENOMIC DNA]</scope>
    <source>
        <strain evidence="12">YU21-B</strain>
    </source>
</reference>
<feature type="domain" description="Polysaccharide chain length determinant N-terminal" evidence="9">
    <location>
        <begin position="4"/>
        <end position="89"/>
    </location>
</feature>
<evidence type="ECO:0000256" key="4">
    <source>
        <dbReference type="ARBA" id="ARBA00022989"/>
    </source>
</evidence>
<dbReference type="InterPro" id="IPR050445">
    <property type="entry name" value="Bact_polysacc_biosynth/exp"/>
</dbReference>
<feature type="compositionally biased region" description="Basic residues" evidence="7">
    <location>
        <begin position="456"/>
        <end position="466"/>
    </location>
</feature>
<evidence type="ECO:0000259" key="9">
    <source>
        <dbReference type="Pfam" id="PF02706"/>
    </source>
</evidence>
<evidence type="ECO:0000313" key="11">
    <source>
        <dbReference type="EMBL" id="GFE79533.1"/>
    </source>
</evidence>
<dbReference type="PANTHER" id="PTHR32309:SF13">
    <property type="entry name" value="FERRIC ENTEROBACTIN TRANSPORT PROTEIN FEPE"/>
    <property type="match status" value="1"/>
</dbReference>
<evidence type="ECO:0000313" key="12">
    <source>
        <dbReference type="Proteomes" id="UP000445000"/>
    </source>
</evidence>